<keyword evidence="1" id="KW-0808">Transferase</keyword>
<dbReference type="Proteomes" id="UP001225598">
    <property type="component" value="Chromosome"/>
</dbReference>
<evidence type="ECO:0000259" key="5">
    <source>
        <dbReference type="Pfam" id="PF18085"/>
    </source>
</evidence>
<gene>
    <name evidence="6" type="ORF">QP027_00180</name>
</gene>
<sequence>MFSPSKEELAKRFGAIHDLVGSYTFDDPANQVGIETLVGNDLDGRLMQFPVTYIAEDTHSEATLAEIDHSTLGKRFVVPATASETAVREYIRVILNGTEGTAVAAEEAPAIEVEGSGEGPAEIGEVVLREFTRQRATGTVVVDGKVRSFFLRIPNLLTHSKEIATGHTTSRLRLTGWKAGAPEDTRILAELSWGDLQK</sequence>
<protein>
    <recommendedName>
        <fullName evidence="5">Maltokinase N-terminal cap domain-containing protein</fullName>
    </recommendedName>
</protein>
<keyword evidence="3" id="KW-0418">Kinase</keyword>
<name>A0ABY8VDX6_9CORY</name>
<evidence type="ECO:0000313" key="6">
    <source>
        <dbReference type="EMBL" id="WIM67860.1"/>
    </source>
</evidence>
<evidence type="ECO:0000256" key="2">
    <source>
        <dbReference type="ARBA" id="ARBA00022741"/>
    </source>
</evidence>
<feature type="domain" description="Maltokinase N-terminal cap" evidence="5">
    <location>
        <begin position="18"/>
        <end position="81"/>
    </location>
</feature>
<dbReference type="EMBL" id="CP126969">
    <property type="protein sequence ID" value="WIM67860.1"/>
    <property type="molecule type" value="Genomic_DNA"/>
</dbReference>
<evidence type="ECO:0000313" key="7">
    <source>
        <dbReference type="Proteomes" id="UP001225598"/>
    </source>
</evidence>
<keyword evidence="4" id="KW-0067">ATP-binding</keyword>
<organism evidence="6 7">
    <name type="scientific">Corynebacterium breve</name>
    <dbReference type="NCBI Taxonomy" id="3049799"/>
    <lineage>
        <taxon>Bacteria</taxon>
        <taxon>Bacillati</taxon>
        <taxon>Actinomycetota</taxon>
        <taxon>Actinomycetes</taxon>
        <taxon>Mycobacteriales</taxon>
        <taxon>Corynebacteriaceae</taxon>
        <taxon>Corynebacterium</taxon>
    </lineage>
</organism>
<dbReference type="RefSeq" id="WP_284825184.1">
    <property type="nucleotide sequence ID" value="NZ_CP126969.1"/>
</dbReference>
<evidence type="ECO:0000256" key="3">
    <source>
        <dbReference type="ARBA" id="ARBA00022777"/>
    </source>
</evidence>
<evidence type="ECO:0000256" key="1">
    <source>
        <dbReference type="ARBA" id="ARBA00022679"/>
    </source>
</evidence>
<accession>A0ABY8VDX6</accession>
<keyword evidence="7" id="KW-1185">Reference proteome</keyword>
<keyword evidence="2" id="KW-0547">Nucleotide-binding</keyword>
<reference evidence="6 7" key="1">
    <citation type="submission" date="2023-05" db="EMBL/GenBank/DDBJ databases">
        <title>Corynebacterium suedekumii sp. nov. and Corynebacterium breve sp. nov. isolated from raw cow's milk.</title>
        <authorList>
            <person name="Baer M.K."/>
            <person name="Mehl L."/>
            <person name="Hellmuth R."/>
            <person name="Marke G."/>
            <person name="Lipski A."/>
        </authorList>
    </citation>
    <scope>NUCLEOTIDE SEQUENCE [LARGE SCALE GENOMIC DNA]</scope>
    <source>
        <strain evidence="6 7">R4</strain>
    </source>
</reference>
<evidence type="ECO:0000256" key="4">
    <source>
        <dbReference type="ARBA" id="ARBA00022840"/>
    </source>
</evidence>
<dbReference type="InterPro" id="IPR040999">
    <property type="entry name" value="Mak_N_cap"/>
</dbReference>
<dbReference type="Pfam" id="PF18085">
    <property type="entry name" value="Mak_N_cap"/>
    <property type="match status" value="1"/>
</dbReference>
<proteinExistence type="predicted"/>